<dbReference type="PANTHER" id="PTHR15549">
    <property type="entry name" value="PAIRED IMMUNOGLOBULIN-LIKE TYPE 2 RECEPTOR"/>
    <property type="match status" value="1"/>
</dbReference>
<dbReference type="InterPro" id="IPR051694">
    <property type="entry name" value="Immunoregulatory_rcpt-like"/>
</dbReference>
<comment type="subcellular location">
    <subcellularLocation>
        <location evidence="1">Membrane</location>
        <topology evidence="1">Single-pass membrane protein</topology>
    </subcellularLocation>
</comment>
<feature type="transmembrane region" description="Helical" evidence="6">
    <location>
        <begin position="183"/>
        <end position="204"/>
    </location>
</feature>
<evidence type="ECO:0000256" key="1">
    <source>
        <dbReference type="ARBA" id="ARBA00004167"/>
    </source>
</evidence>
<dbReference type="Proteomes" id="UP001498398">
    <property type="component" value="Unassembled WGS sequence"/>
</dbReference>
<comment type="caution">
    <text evidence="7">The sequence shown here is derived from an EMBL/GenBank/DDBJ whole genome shotgun (WGS) entry which is preliminary data.</text>
</comment>
<dbReference type="Gene3D" id="2.60.120.260">
    <property type="entry name" value="Galactose-binding domain-like"/>
    <property type="match status" value="1"/>
</dbReference>
<evidence type="ECO:0000256" key="4">
    <source>
        <dbReference type="ARBA" id="ARBA00023136"/>
    </source>
</evidence>
<feature type="compositionally biased region" description="Low complexity" evidence="5">
    <location>
        <begin position="145"/>
        <end position="165"/>
    </location>
</feature>
<protein>
    <submittedName>
        <fullName evidence="7">Uncharacterized protein</fullName>
    </submittedName>
</protein>
<organism evidence="7 8">
    <name type="scientific">Marasmiellus scandens</name>
    <dbReference type="NCBI Taxonomy" id="2682957"/>
    <lineage>
        <taxon>Eukaryota</taxon>
        <taxon>Fungi</taxon>
        <taxon>Dikarya</taxon>
        <taxon>Basidiomycota</taxon>
        <taxon>Agaricomycotina</taxon>
        <taxon>Agaricomycetes</taxon>
        <taxon>Agaricomycetidae</taxon>
        <taxon>Agaricales</taxon>
        <taxon>Marasmiineae</taxon>
        <taxon>Omphalotaceae</taxon>
        <taxon>Marasmiellus</taxon>
    </lineage>
</organism>
<evidence type="ECO:0000313" key="7">
    <source>
        <dbReference type="EMBL" id="KAK7438907.1"/>
    </source>
</evidence>
<evidence type="ECO:0000313" key="8">
    <source>
        <dbReference type="Proteomes" id="UP001498398"/>
    </source>
</evidence>
<evidence type="ECO:0000256" key="5">
    <source>
        <dbReference type="SAM" id="MobiDB-lite"/>
    </source>
</evidence>
<keyword evidence="2 6" id="KW-0812">Transmembrane</keyword>
<dbReference type="EMBL" id="JBANRG010000076">
    <property type="protein sequence ID" value="KAK7438907.1"/>
    <property type="molecule type" value="Genomic_DNA"/>
</dbReference>
<keyword evidence="3 6" id="KW-1133">Transmembrane helix</keyword>
<evidence type="ECO:0000256" key="2">
    <source>
        <dbReference type="ARBA" id="ARBA00022692"/>
    </source>
</evidence>
<dbReference type="PANTHER" id="PTHR15549:SF30">
    <property type="entry name" value="MID2 DOMAIN-CONTAINING PROTEIN"/>
    <property type="match status" value="1"/>
</dbReference>
<reference evidence="7 8" key="1">
    <citation type="submission" date="2024-01" db="EMBL/GenBank/DDBJ databases">
        <title>A draft genome for the cacao thread blight pathogen Marasmiellus scandens.</title>
        <authorList>
            <person name="Baruah I.K."/>
            <person name="Leung J."/>
            <person name="Bukari Y."/>
            <person name="Amoako-Attah I."/>
            <person name="Meinhardt L.W."/>
            <person name="Bailey B.A."/>
            <person name="Cohen S.P."/>
        </authorList>
    </citation>
    <scope>NUCLEOTIDE SEQUENCE [LARGE SCALE GENOMIC DNA]</scope>
    <source>
        <strain evidence="7 8">GH-19</strain>
    </source>
</reference>
<gene>
    <name evidence="7" type="ORF">VKT23_017834</name>
</gene>
<evidence type="ECO:0000256" key="3">
    <source>
        <dbReference type="ARBA" id="ARBA00022989"/>
    </source>
</evidence>
<feature type="region of interest" description="Disordered" evidence="5">
    <location>
        <begin position="145"/>
        <end position="174"/>
    </location>
</feature>
<name>A0ABR1ITZ2_9AGAR</name>
<sequence length="217" mass="24234">MQTPNTTIQIDDTDPRILYHGNWRTGGRYGIEHNGTTHGFDGEGSSALLAFYGTQIQIFATLDALKINNPEPSFKVYIDNNLIPHNNLSLLPTIQFNQSIFSHKDFDHDKNHTLTITSLVNTGNRIWIDYINITIEENVSSQELNSTDSLSSSSSSPTASSSSSESGDDGRDNGTLHISTGGIVGVVLGVLSLLLFFAIGFWVWRERNRRMRRRLKY</sequence>
<keyword evidence="8" id="KW-1185">Reference proteome</keyword>
<evidence type="ECO:0000256" key="6">
    <source>
        <dbReference type="SAM" id="Phobius"/>
    </source>
</evidence>
<accession>A0ABR1ITZ2</accession>
<proteinExistence type="predicted"/>
<keyword evidence="4 6" id="KW-0472">Membrane</keyword>